<evidence type="ECO:0000256" key="4">
    <source>
        <dbReference type="ARBA" id="ARBA00022801"/>
    </source>
</evidence>
<dbReference type="PANTHER" id="PTHR43758">
    <property type="entry name" value="7,8-DIHYDRO-8-OXOGUANINE TRIPHOSPHATASE"/>
    <property type="match status" value="1"/>
</dbReference>
<keyword evidence="5" id="KW-0460">Magnesium</keyword>
<dbReference type="InterPro" id="IPR003562">
    <property type="entry name" value="Mutator_MutX_prot"/>
</dbReference>
<dbReference type="EMBL" id="CACRST010000009">
    <property type="protein sequence ID" value="VYS85815.1"/>
    <property type="molecule type" value="Genomic_DNA"/>
</dbReference>
<feature type="domain" description="Nudix hydrolase" evidence="7">
    <location>
        <begin position="5"/>
        <end position="135"/>
    </location>
</feature>
<proteinExistence type="inferred from homology"/>
<dbReference type="GO" id="GO:0008413">
    <property type="term" value="F:8-oxo-7,8-dihydroguanosine triphosphate pyrophosphatase activity"/>
    <property type="evidence" value="ECO:0007669"/>
    <property type="project" value="InterPro"/>
</dbReference>
<dbReference type="Pfam" id="PF00293">
    <property type="entry name" value="NUDIX"/>
    <property type="match status" value="1"/>
</dbReference>
<dbReference type="Gene3D" id="3.90.79.10">
    <property type="entry name" value="Nucleoside Triphosphate Pyrophosphohydrolase"/>
    <property type="match status" value="1"/>
</dbReference>
<evidence type="ECO:0000256" key="3">
    <source>
        <dbReference type="ARBA" id="ARBA00022723"/>
    </source>
</evidence>
<evidence type="ECO:0000259" key="7">
    <source>
        <dbReference type="PROSITE" id="PS51462"/>
    </source>
</evidence>
<evidence type="ECO:0000256" key="1">
    <source>
        <dbReference type="ARBA" id="ARBA00001946"/>
    </source>
</evidence>
<dbReference type="GO" id="GO:0005737">
    <property type="term" value="C:cytoplasm"/>
    <property type="evidence" value="ECO:0007669"/>
    <property type="project" value="TreeGrafter"/>
</dbReference>
<keyword evidence="3" id="KW-0479">Metal-binding</keyword>
<dbReference type="PROSITE" id="PS51462">
    <property type="entry name" value="NUDIX"/>
    <property type="match status" value="1"/>
</dbReference>
<dbReference type="AlphaFoldDB" id="A0A6N2S1P8"/>
<dbReference type="InterPro" id="IPR000086">
    <property type="entry name" value="NUDIX_hydrolase_dom"/>
</dbReference>
<evidence type="ECO:0000256" key="2">
    <source>
        <dbReference type="ARBA" id="ARBA00005582"/>
    </source>
</evidence>
<dbReference type="PANTHER" id="PTHR43758:SF2">
    <property type="entry name" value="OXIDIZED PURINE NUCLEOSIDE TRIPHOSPHATE HYDROLASE"/>
    <property type="match status" value="1"/>
</dbReference>
<dbReference type="RefSeq" id="WP_156353134.1">
    <property type="nucleotide sequence ID" value="NZ_CACRST010000009.1"/>
</dbReference>
<dbReference type="PROSITE" id="PS00893">
    <property type="entry name" value="NUDIX_BOX"/>
    <property type="match status" value="1"/>
</dbReference>
<dbReference type="InterPro" id="IPR015797">
    <property type="entry name" value="NUDIX_hydrolase-like_dom_sf"/>
</dbReference>
<dbReference type="GO" id="GO:0046872">
    <property type="term" value="F:metal ion binding"/>
    <property type="evidence" value="ECO:0007669"/>
    <property type="project" value="UniProtKB-KW"/>
</dbReference>
<dbReference type="InterPro" id="IPR020476">
    <property type="entry name" value="Nudix_hydrolase"/>
</dbReference>
<dbReference type="GO" id="GO:0035539">
    <property type="term" value="F:8-oxo-7,8-dihydrodeoxyguanosine triphosphate pyrophosphatase activity"/>
    <property type="evidence" value="ECO:0007669"/>
    <property type="project" value="UniProtKB-EC"/>
</dbReference>
<gene>
    <name evidence="8" type="primary">mutX</name>
    <name evidence="8" type="ORF">BGLFYP119_00873</name>
</gene>
<name>A0A6N2S1P8_9FIRM</name>
<accession>A0A6N2S1P8</accession>
<evidence type="ECO:0000313" key="8">
    <source>
        <dbReference type="EMBL" id="VYS85815.1"/>
    </source>
</evidence>
<comment type="similarity">
    <text evidence="2 6">Belongs to the Nudix hydrolase family.</text>
</comment>
<protein>
    <submittedName>
        <fullName evidence="8">8-oxo-dGTP diphosphatase</fullName>
        <ecNumber evidence="8">3.6.1.55</ecNumber>
    </submittedName>
</protein>
<keyword evidence="4 6" id="KW-0378">Hydrolase</keyword>
<organism evidence="8">
    <name type="scientific">Blautia glucerasea</name>
    <dbReference type="NCBI Taxonomy" id="536633"/>
    <lineage>
        <taxon>Bacteria</taxon>
        <taxon>Bacillati</taxon>
        <taxon>Bacillota</taxon>
        <taxon>Clostridia</taxon>
        <taxon>Lachnospirales</taxon>
        <taxon>Lachnospiraceae</taxon>
        <taxon>Blautia</taxon>
    </lineage>
</organism>
<dbReference type="GO" id="GO:0006281">
    <property type="term" value="P:DNA repair"/>
    <property type="evidence" value="ECO:0007669"/>
    <property type="project" value="InterPro"/>
</dbReference>
<evidence type="ECO:0000256" key="5">
    <source>
        <dbReference type="ARBA" id="ARBA00022842"/>
    </source>
</evidence>
<dbReference type="CDD" id="cd18886">
    <property type="entry name" value="NUDIX_MutT_Nudt1"/>
    <property type="match status" value="1"/>
</dbReference>
<reference evidence="8" key="1">
    <citation type="submission" date="2019-11" db="EMBL/GenBank/DDBJ databases">
        <authorList>
            <person name="Feng L."/>
        </authorList>
    </citation>
    <scope>NUCLEOTIDE SEQUENCE</scope>
    <source>
        <strain evidence="8">BgluceraseaLFYP119</strain>
    </source>
</reference>
<dbReference type="EC" id="3.6.1.55" evidence="8"/>
<dbReference type="SUPFAM" id="SSF55811">
    <property type="entry name" value="Nudix"/>
    <property type="match status" value="1"/>
</dbReference>
<dbReference type="InterPro" id="IPR020084">
    <property type="entry name" value="NUDIX_hydrolase_CS"/>
</dbReference>
<dbReference type="PRINTS" id="PR00502">
    <property type="entry name" value="NUDIXFAMILY"/>
</dbReference>
<sequence length="162" mass="18892">MDKKQNRSPITTLCYIEKDDSYLMLHRVSKKNDVNKDKWIGIGGHFEEGESPEECLLREVLEETGLTLVSWKFRGIVTFTQNGYGTEYMCLYTSKEYKGEPKECDEGELSWVKKDRLLDLNLWEGDKIFLGLLKEEHPFFSLKLEYKGDRLLKAVLDGQDIL</sequence>
<dbReference type="PRINTS" id="PR01402">
    <property type="entry name" value="MUTATORMUTX"/>
</dbReference>
<comment type="cofactor">
    <cofactor evidence="1">
        <name>Mg(2+)</name>
        <dbReference type="ChEBI" id="CHEBI:18420"/>
    </cofactor>
</comment>
<evidence type="ECO:0000256" key="6">
    <source>
        <dbReference type="RuleBase" id="RU003476"/>
    </source>
</evidence>